<evidence type="ECO:0008006" key="4">
    <source>
        <dbReference type="Google" id="ProtNLM"/>
    </source>
</evidence>
<protein>
    <recommendedName>
        <fullName evidence="4">Secreted protein</fullName>
    </recommendedName>
</protein>
<name>A0A0H3BJN6_TREPS</name>
<proteinExistence type="predicted"/>
<gene>
    <name evidence="2" type="ordered locus">TPASS_0059</name>
</gene>
<evidence type="ECO:0000256" key="1">
    <source>
        <dbReference type="SAM" id="SignalP"/>
    </source>
</evidence>
<keyword evidence="1" id="KW-0732">Signal</keyword>
<dbReference type="Proteomes" id="UP000001202">
    <property type="component" value="Chromosome"/>
</dbReference>
<dbReference type="AlphaFoldDB" id="A0A0H3BJN6"/>
<dbReference type="KEGG" id="tpp:TPASS_0059"/>
<reference evidence="2 3" key="1">
    <citation type="journal article" date="2008" name="BMC Microbiol.">
        <title>Complete genome sequence of Treponema pallidum ssp. pallidum strain SS14 determined with oligonucleotide arrays.</title>
        <authorList>
            <person name="Matejkova P."/>
            <person name="Strouhal M."/>
            <person name="Smajs D."/>
            <person name="Norris S.J."/>
            <person name="Palzkill T."/>
            <person name="Petrosino J.F."/>
            <person name="Sodergren E."/>
            <person name="Norton J.E."/>
            <person name="Singh J."/>
            <person name="Richmond T.A."/>
            <person name="Molla M.N."/>
            <person name="Albert T.J."/>
            <person name="Weinstock G.M."/>
        </authorList>
    </citation>
    <scope>NUCLEOTIDE SEQUENCE [LARGE SCALE GENOMIC DNA]</scope>
    <source>
        <strain evidence="2 3">SS14</strain>
    </source>
</reference>
<accession>A0A0H3BJN6</accession>
<evidence type="ECO:0000313" key="3">
    <source>
        <dbReference type="Proteomes" id="UP000001202"/>
    </source>
</evidence>
<sequence>MRKYLSARSMCCSFFSCAKNCATLGLDSTEGRQFLAVGPQPFASLEGFHGEGGDCLFTTFPPLSIPRRRFCAGHA</sequence>
<feature type="chain" id="PRO_5002605062" description="Secreted protein" evidence="1">
    <location>
        <begin position="19"/>
        <end position="75"/>
    </location>
</feature>
<dbReference type="EMBL" id="CP000805">
    <property type="protein sequence ID" value="ACD70486.1"/>
    <property type="molecule type" value="Genomic_DNA"/>
</dbReference>
<dbReference type="RefSeq" id="WP_010881508.1">
    <property type="nucleotide sequence ID" value="NC_010741.1"/>
</dbReference>
<feature type="signal peptide" evidence="1">
    <location>
        <begin position="1"/>
        <end position="18"/>
    </location>
</feature>
<dbReference type="GeneID" id="93876790"/>
<dbReference type="PATRIC" id="fig|455434.6.peg.57"/>
<evidence type="ECO:0000313" key="2">
    <source>
        <dbReference type="EMBL" id="ACD70486.1"/>
    </source>
</evidence>
<organism evidence="2 3">
    <name type="scientific">Treponema pallidum subsp. pallidum (strain SS14)</name>
    <dbReference type="NCBI Taxonomy" id="455434"/>
    <lineage>
        <taxon>Bacteria</taxon>
        <taxon>Pseudomonadati</taxon>
        <taxon>Spirochaetota</taxon>
        <taxon>Spirochaetia</taxon>
        <taxon>Spirochaetales</taxon>
        <taxon>Treponemataceae</taxon>
        <taxon>Treponema</taxon>
    </lineage>
</organism>